<comment type="subcellular location">
    <subcellularLocation>
        <location evidence="1">Cell inner membrane</location>
    </subcellularLocation>
</comment>
<evidence type="ECO:0000313" key="8">
    <source>
        <dbReference type="EMBL" id="MCO6393602.1"/>
    </source>
</evidence>
<keyword evidence="7" id="KW-0812">Transmembrane</keyword>
<organism evidence="8 9">
    <name type="scientific">Corynebacterium lipophilum</name>
    <dbReference type="NCBI Taxonomy" id="2804918"/>
    <lineage>
        <taxon>Bacteria</taxon>
        <taxon>Bacillati</taxon>
        <taxon>Actinomycetota</taxon>
        <taxon>Actinomycetes</taxon>
        <taxon>Mycobacteriales</taxon>
        <taxon>Corynebacteriaceae</taxon>
        <taxon>Corynebacterium</taxon>
    </lineage>
</organism>
<dbReference type="Proteomes" id="UP001205920">
    <property type="component" value="Unassembled WGS sequence"/>
</dbReference>
<dbReference type="NCBIfam" id="NF005919">
    <property type="entry name" value="PRK07920.1"/>
    <property type="match status" value="1"/>
</dbReference>
<gene>
    <name evidence="8" type="ORF">JMN37_01195</name>
</gene>
<protein>
    <submittedName>
        <fullName evidence="8">Phosphatidylinositol mannoside acyltransferase</fullName>
    </submittedName>
</protein>
<sequence length="300" mass="33974">MHTFKDECVYRSYWMGWKLLSMLPYSIAYRLMMFVADIYSRNGRLPEQLRKNLSRVVGPENVTRSLVKNSMRSYMRYWLEVFCLQKVISNERFHKQFSASIQGIEHLEYAIQQGKGVVLALPHSGNWDLAGAWLAHRYGSFSTVAERVEPEELYDAFLEFRRGLGIQVIPSRGASRPPMQLLEEALYKQGIVCLLADRDLGGHGVPVAFFGEQTTMPAGPAVLAEKTGATLLAVHNAFERSGSMDGWVTSVSPPIVADSVEGKVEKLAGWFERGIKKHPQDWHVLQPFWIADRKKKVAKG</sequence>
<dbReference type="GO" id="GO:0016746">
    <property type="term" value="F:acyltransferase activity"/>
    <property type="evidence" value="ECO:0007669"/>
    <property type="project" value="UniProtKB-KW"/>
</dbReference>
<keyword evidence="9" id="KW-1185">Reference proteome</keyword>
<dbReference type="EMBL" id="JAEUWV010000001">
    <property type="protein sequence ID" value="MCO6393602.1"/>
    <property type="molecule type" value="Genomic_DNA"/>
</dbReference>
<evidence type="ECO:0000256" key="5">
    <source>
        <dbReference type="ARBA" id="ARBA00023136"/>
    </source>
</evidence>
<keyword evidence="7" id="KW-1133">Transmembrane helix</keyword>
<evidence type="ECO:0000256" key="6">
    <source>
        <dbReference type="ARBA" id="ARBA00023315"/>
    </source>
</evidence>
<dbReference type="CDD" id="cd07984">
    <property type="entry name" value="LPLAT_LABLAT-like"/>
    <property type="match status" value="1"/>
</dbReference>
<feature type="transmembrane region" description="Helical" evidence="7">
    <location>
        <begin position="22"/>
        <end position="40"/>
    </location>
</feature>
<dbReference type="InterPro" id="IPR004960">
    <property type="entry name" value="LipA_acyltrans"/>
</dbReference>
<evidence type="ECO:0000256" key="1">
    <source>
        <dbReference type="ARBA" id="ARBA00004533"/>
    </source>
</evidence>
<dbReference type="PANTHER" id="PTHR30606">
    <property type="entry name" value="LIPID A BIOSYNTHESIS LAUROYL ACYLTRANSFERASE"/>
    <property type="match status" value="1"/>
</dbReference>
<keyword evidence="3" id="KW-0997">Cell inner membrane</keyword>
<dbReference type="PANTHER" id="PTHR30606:SF10">
    <property type="entry name" value="PHOSPHATIDYLINOSITOL MANNOSIDE ACYLTRANSFERASE"/>
    <property type="match status" value="1"/>
</dbReference>
<name>A0AAW5HT84_9CORY</name>
<dbReference type="GO" id="GO:0009247">
    <property type="term" value="P:glycolipid biosynthetic process"/>
    <property type="evidence" value="ECO:0007669"/>
    <property type="project" value="UniProtKB-ARBA"/>
</dbReference>
<proteinExistence type="predicted"/>
<evidence type="ECO:0000256" key="7">
    <source>
        <dbReference type="SAM" id="Phobius"/>
    </source>
</evidence>
<keyword evidence="5 7" id="KW-0472">Membrane</keyword>
<dbReference type="GO" id="GO:0005886">
    <property type="term" value="C:plasma membrane"/>
    <property type="evidence" value="ECO:0007669"/>
    <property type="project" value="UniProtKB-SubCell"/>
</dbReference>
<evidence type="ECO:0000313" key="9">
    <source>
        <dbReference type="Proteomes" id="UP001205920"/>
    </source>
</evidence>
<keyword evidence="4" id="KW-0808">Transferase</keyword>
<accession>A0AAW5HT84</accession>
<dbReference type="Pfam" id="PF03279">
    <property type="entry name" value="Lip_A_acyltrans"/>
    <property type="match status" value="1"/>
</dbReference>
<keyword evidence="6 8" id="KW-0012">Acyltransferase</keyword>
<comment type="caution">
    <text evidence="8">The sequence shown here is derived from an EMBL/GenBank/DDBJ whole genome shotgun (WGS) entry which is preliminary data.</text>
</comment>
<evidence type="ECO:0000256" key="4">
    <source>
        <dbReference type="ARBA" id="ARBA00022679"/>
    </source>
</evidence>
<reference evidence="8 9" key="1">
    <citation type="submission" date="2021-01" db="EMBL/GenBank/DDBJ databases">
        <title>Identification and Characterization of Corynebacterium sp.</title>
        <authorList>
            <person name="Luo Q."/>
            <person name="Qu P."/>
            <person name="Chen Q."/>
        </authorList>
    </citation>
    <scope>NUCLEOTIDE SEQUENCE [LARGE SCALE GENOMIC DNA]</scope>
    <source>
        <strain evidence="8 9">MC-18</strain>
    </source>
</reference>
<evidence type="ECO:0000256" key="2">
    <source>
        <dbReference type="ARBA" id="ARBA00022475"/>
    </source>
</evidence>
<keyword evidence="2" id="KW-1003">Cell membrane</keyword>
<dbReference type="RefSeq" id="WP_070477186.1">
    <property type="nucleotide sequence ID" value="NZ_JAEUWV010000001.1"/>
</dbReference>
<evidence type="ECO:0000256" key="3">
    <source>
        <dbReference type="ARBA" id="ARBA00022519"/>
    </source>
</evidence>
<dbReference type="AlphaFoldDB" id="A0AAW5HT84"/>